<organism evidence="3 4">
    <name type="scientific">Carboxylicivirga sediminis</name>
    <dbReference type="NCBI Taxonomy" id="2006564"/>
    <lineage>
        <taxon>Bacteria</taxon>
        <taxon>Pseudomonadati</taxon>
        <taxon>Bacteroidota</taxon>
        <taxon>Bacteroidia</taxon>
        <taxon>Marinilabiliales</taxon>
        <taxon>Marinilabiliaceae</taxon>
        <taxon>Carboxylicivirga</taxon>
    </lineage>
</organism>
<dbReference type="PANTHER" id="PTHR42709:SF4">
    <property type="entry name" value="INNER MEMBRANE PROTEIN YQAA"/>
    <property type="match status" value="1"/>
</dbReference>
<evidence type="ECO:0000313" key="3">
    <source>
        <dbReference type="EMBL" id="MBR8535095.1"/>
    </source>
</evidence>
<keyword evidence="1" id="KW-0812">Transmembrane</keyword>
<dbReference type="Pfam" id="PF09335">
    <property type="entry name" value="VTT_dom"/>
    <property type="match status" value="1"/>
</dbReference>
<dbReference type="Proteomes" id="UP000679220">
    <property type="component" value="Unassembled WGS sequence"/>
</dbReference>
<reference evidence="3" key="1">
    <citation type="journal article" date="2018" name="Int. J. Syst. Evol. Microbiol.">
        <title>Carboxylicivirga sediminis sp. nov., isolated from coastal sediment.</title>
        <authorList>
            <person name="Wang F.Q."/>
            <person name="Ren L.H."/>
            <person name="Zou R.J."/>
            <person name="Sun Y.Z."/>
            <person name="Liu X.J."/>
            <person name="Jiang F."/>
            <person name="Liu L.J."/>
        </authorList>
    </citation>
    <scope>NUCLEOTIDE SEQUENCE</scope>
    <source>
        <strain evidence="3">JR1</strain>
    </source>
</reference>
<keyword evidence="4" id="KW-1185">Reference proteome</keyword>
<feature type="transmembrane region" description="Helical" evidence="1">
    <location>
        <begin position="92"/>
        <end position="113"/>
    </location>
</feature>
<feature type="domain" description="VTT" evidence="2">
    <location>
        <begin position="25"/>
        <end position="139"/>
    </location>
</feature>
<evidence type="ECO:0000259" key="2">
    <source>
        <dbReference type="Pfam" id="PF09335"/>
    </source>
</evidence>
<feature type="transmembrane region" description="Helical" evidence="1">
    <location>
        <begin position="37"/>
        <end position="64"/>
    </location>
</feature>
<name>A0A941IWD5_9BACT</name>
<protein>
    <submittedName>
        <fullName evidence="3">DedA family protein</fullName>
    </submittedName>
</protein>
<dbReference type="InterPro" id="IPR032816">
    <property type="entry name" value="VTT_dom"/>
</dbReference>
<dbReference type="AlphaFoldDB" id="A0A941IWD5"/>
<dbReference type="PANTHER" id="PTHR42709">
    <property type="entry name" value="ALKALINE PHOSPHATASE LIKE PROTEIN"/>
    <property type="match status" value="1"/>
</dbReference>
<sequence>MLFESGYFALFLASFLAATVVPFSSEALLSGMLATNYNLYWCLGLATLGNWLGGMSSYGLGWLGKTKWIEKYLKIKHQQIEKTRKMVSGKELWIALFCWLPGVGDVIAVILGLLKVNVWLVSIGMFIGKLIRYVVWALITLKVITWIS</sequence>
<keyword evidence="1" id="KW-0472">Membrane</keyword>
<dbReference type="InterPro" id="IPR051311">
    <property type="entry name" value="DedA_domain"/>
</dbReference>
<proteinExistence type="predicted"/>
<evidence type="ECO:0000256" key="1">
    <source>
        <dbReference type="SAM" id="Phobius"/>
    </source>
</evidence>
<keyword evidence="1" id="KW-1133">Transmembrane helix</keyword>
<gene>
    <name evidence="3" type="ORF">KDU71_05965</name>
</gene>
<feature type="transmembrane region" description="Helical" evidence="1">
    <location>
        <begin position="119"/>
        <end position="139"/>
    </location>
</feature>
<comment type="caution">
    <text evidence="3">The sequence shown here is derived from an EMBL/GenBank/DDBJ whole genome shotgun (WGS) entry which is preliminary data.</text>
</comment>
<reference evidence="3" key="2">
    <citation type="submission" date="2021-04" db="EMBL/GenBank/DDBJ databases">
        <authorList>
            <person name="Zhang T."/>
            <person name="Zhang Y."/>
            <person name="Lu D."/>
            <person name="Zuo D."/>
            <person name="Du Z."/>
        </authorList>
    </citation>
    <scope>NUCLEOTIDE SEQUENCE</scope>
    <source>
        <strain evidence="3">JR1</strain>
    </source>
</reference>
<evidence type="ECO:0000313" key="4">
    <source>
        <dbReference type="Proteomes" id="UP000679220"/>
    </source>
</evidence>
<accession>A0A941IWD5</accession>
<dbReference type="EMBL" id="JAGTAR010000006">
    <property type="protein sequence ID" value="MBR8535095.1"/>
    <property type="molecule type" value="Genomic_DNA"/>
</dbReference>